<sequence length="136" mass="15530">MAFPLSNSTILSSFRSRFQGEGPDHILRRGYHIELGAREKAVSPWVVFPWLCWLVPVALLAGFHGFLVGYPWTCLFVSCAGLEAVVWYFLEPNCGLLFGGTFQLLFGGFWAAVWWLLFGGFWAAVWRVFWPSIFLF</sequence>
<accession>A0AAV7HBZ5</accession>
<keyword evidence="3" id="KW-1185">Reference proteome</keyword>
<feature type="transmembrane region" description="Helical" evidence="1">
    <location>
        <begin position="102"/>
        <end position="126"/>
    </location>
</feature>
<dbReference type="EMBL" id="JAGFBR010000006">
    <property type="protein sequence ID" value="KAH0465098.1"/>
    <property type="molecule type" value="Genomic_DNA"/>
</dbReference>
<name>A0AAV7HBZ5_DENCH</name>
<organism evidence="2 3">
    <name type="scientific">Dendrobium chrysotoxum</name>
    <name type="common">Orchid</name>
    <dbReference type="NCBI Taxonomy" id="161865"/>
    <lineage>
        <taxon>Eukaryota</taxon>
        <taxon>Viridiplantae</taxon>
        <taxon>Streptophyta</taxon>
        <taxon>Embryophyta</taxon>
        <taxon>Tracheophyta</taxon>
        <taxon>Spermatophyta</taxon>
        <taxon>Magnoliopsida</taxon>
        <taxon>Liliopsida</taxon>
        <taxon>Asparagales</taxon>
        <taxon>Orchidaceae</taxon>
        <taxon>Epidendroideae</taxon>
        <taxon>Malaxideae</taxon>
        <taxon>Dendrobiinae</taxon>
        <taxon>Dendrobium</taxon>
    </lineage>
</organism>
<evidence type="ECO:0000313" key="2">
    <source>
        <dbReference type="EMBL" id="KAH0465098.1"/>
    </source>
</evidence>
<comment type="caution">
    <text evidence="2">The sequence shown here is derived from an EMBL/GenBank/DDBJ whole genome shotgun (WGS) entry which is preliminary data.</text>
</comment>
<dbReference type="AlphaFoldDB" id="A0AAV7HBZ5"/>
<proteinExistence type="predicted"/>
<keyword evidence="1" id="KW-0472">Membrane</keyword>
<evidence type="ECO:0000256" key="1">
    <source>
        <dbReference type="SAM" id="Phobius"/>
    </source>
</evidence>
<reference evidence="2 3" key="1">
    <citation type="journal article" date="2021" name="Hortic Res">
        <title>Chromosome-scale assembly of the Dendrobium chrysotoxum genome enhances the understanding of orchid evolution.</title>
        <authorList>
            <person name="Zhang Y."/>
            <person name="Zhang G.Q."/>
            <person name="Zhang D."/>
            <person name="Liu X.D."/>
            <person name="Xu X.Y."/>
            <person name="Sun W.H."/>
            <person name="Yu X."/>
            <person name="Zhu X."/>
            <person name="Wang Z.W."/>
            <person name="Zhao X."/>
            <person name="Zhong W.Y."/>
            <person name="Chen H."/>
            <person name="Yin W.L."/>
            <person name="Huang T."/>
            <person name="Niu S.C."/>
            <person name="Liu Z.J."/>
        </authorList>
    </citation>
    <scope>NUCLEOTIDE SEQUENCE [LARGE SCALE GENOMIC DNA]</scope>
    <source>
        <strain evidence="2">Lindl</strain>
    </source>
</reference>
<keyword evidence="1" id="KW-0812">Transmembrane</keyword>
<gene>
    <name evidence="2" type="ORF">IEQ34_005201</name>
</gene>
<feature type="transmembrane region" description="Helical" evidence="1">
    <location>
        <begin position="69"/>
        <end position="90"/>
    </location>
</feature>
<keyword evidence="1" id="KW-1133">Transmembrane helix</keyword>
<feature type="transmembrane region" description="Helical" evidence="1">
    <location>
        <begin position="45"/>
        <end position="63"/>
    </location>
</feature>
<dbReference type="Proteomes" id="UP000775213">
    <property type="component" value="Unassembled WGS sequence"/>
</dbReference>
<protein>
    <submittedName>
        <fullName evidence="2">Uncharacterized protein</fullName>
    </submittedName>
</protein>
<evidence type="ECO:0000313" key="3">
    <source>
        <dbReference type="Proteomes" id="UP000775213"/>
    </source>
</evidence>